<comment type="caution">
    <text evidence="1">The sequence shown here is derived from an EMBL/GenBank/DDBJ whole genome shotgun (WGS) entry which is preliminary data.</text>
</comment>
<gene>
    <name evidence="1" type="ORF">CAMP_LOCUS19066</name>
</gene>
<proteinExistence type="predicted"/>
<dbReference type="Proteomes" id="UP001152747">
    <property type="component" value="Unassembled WGS sequence"/>
</dbReference>
<protein>
    <submittedName>
        <fullName evidence="1">Uncharacterized protein</fullName>
    </submittedName>
</protein>
<reference evidence="1" key="1">
    <citation type="submission" date="2022-11" db="EMBL/GenBank/DDBJ databases">
        <authorList>
            <person name="Kikuchi T."/>
        </authorList>
    </citation>
    <scope>NUCLEOTIDE SEQUENCE</scope>
    <source>
        <strain evidence="1">PS1010</strain>
    </source>
</reference>
<sequence>MALPEEVIKRMVEDLRRYNMQELEEIKESDENLKHFVNHHRMELQRLPMQRLRIIRADDTYHLKLENIRTNAIRNNDDYYVDSDELRDDTCELNPEELVIDAELQILSKLRLDWINERRKVTIKDIGFLYELYVVMFKHVTHLQLESHLPMHLEFIMGTVENAVKLNLKGSTTTCTDTDLNTLTARSRNFESLEVNLDQFSNVTPTAIANMVQHIDCVDGARIAIRNLPEYKFATYDFVMNAPLITECAVKKDHCIYTRHDGKRVKLYINGEEDDSDY</sequence>
<dbReference type="AlphaFoldDB" id="A0A9P1N9S0"/>
<evidence type="ECO:0000313" key="1">
    <source>
        <dbReference type="EMBL" id="CAI5456429.1"/>
    </source>
</evidence>
<organism evidence="1 2">
    <name type="scientific">Caenorhabditis angaria</name>
    <dbReference type="NCBI Taxonomy" id="860376"/>
    <lineage>
        <taxon>Eukaryota</taxon>
        <taxon>Metazoa</taxon>
        <taxon>Ecdysozoa</taxon>
        <taxon>Nematoda</taxon>
        <taxon>Chromadorea</taxon>
        <taxon>Rhabditida</taxon>
        <taxon>Rhabditina</taxon>
        <taxon>Rhabditomorpha</taxon>
        <taxon>Rhabditoidea</taxon>
        <taxon>Rhabditidae</taxon>
        <taxon>Peloderinae</taxon>
        <taxon>Caenorhabditis</taxon>
    </lineage>
</organism>
<name>A0A9P1N9S0_9PELO</name>
<accession>A0A9P1N9S0</accession>
<keyword evidence="2" id="KW-1185">Reference proteome</keyword>
<dbReference type="EMBL" id="CANHGI010000006">
    <property type="protein sequence ID" value="CAI5456429.1"/>
    <property type="molecule type" value="Genomic_DNA"/>
</dbReference>
<evidence type="ECO:0000313" key="2">
    <source>
        <dbReference type="Proteomes" id="UP001152747"/>
    </source>
</evidence>